<dbReference type="AlphaFoldDB" id="A0A5N5MNK9"/>
<accession>A0A5N5MNK9</accession>
<reference evidence="2 3" key="1">
    <citation type="submission" date="2019-06" db="EMBL/GenBank/DDBJ databases">
        <title>A chromosome-scale genome assembly of the striped catfish, Pangasianodon hypophthalmus.</title>
        <authorList>
            <person name="Wen M."/>
            <person name="Zahm M."/>
            <person name="Roques C."/>
            <person name="Cabau C."/>
            <person name="Klopp C."/>
            <person name="Donnadieu C."/>
            <person name="Jouanno E."/>
            <person name="Avarre J.-C."/>
            <person name="Campet M."/>
            <person name="Ha T.T.T."/>
            <person name="Dugue R."/>
            <person name="Lampietro C."/>
            <person name="Louis A."/>
            <person name="Herpin A."/>
            <person name="Echchiki A."/>
            <person name="Berthelot C."/>
            <person name="Parey E."/>
            <person name="Roest-Crollius H."/>
            <person name="Braasch I."/>
            <person name="Postlethwait J."/>
            <person name="Bobe J."/>
            <person name="Montfort J."/>
            <person name="Bouchez O."/>
            <person name="Begum T."/>
            <person name="Schartl M."/>
            <person name="Guiguen Y."/>
        </authorList>
    </citation>
    <scope>NUCLEOTIDE SEQUENCE [LARGE SCALE GENOMIC DNA]</scope>
    <source>
        <strain evidence="2 3">Indonesia</strain>
        <tissue evidence="2">Blood</tissue>
    </source>
</reference>
<sequence length="192" mass="22800">MSPVLKMVITPDNQFLLTASEDSSLLIWRITDQEGCMLSMDQSTLEAEDQEDKLNYNHMDCKTKINKIRQNFLQEIEALKSQIQVLKTENEEQKVFHHQMLTLITEKYDKEMKDEQSLFIFHHAIKPNEDTVLIAFKKHKEMEQRMEAMQKNYEERLHQQEDGHLCTMEDMKQSYEAKLQELRKPHCCSAFS</sequence>
<feature type="repeat" description="WD" evidence="1">
    <location>
        <begin position="1"/>
        <end position="30"/>
    </location>
</feature>
<comment type="caution">
    <text evidence="2">The sequence shown here is derived from an EMBL/GenBank/DDBJ whole genome shotgun (WGS) entry which is preliminary data.</text>
</comment>
<dbReference type="InterPro" id="IPR052993">
    <property type="entry name" value="CFA-57"/>
</dbReference>
<dbReference type="PROSITE" id="PS50294">
    <property type="entry name" value="WD_REPEATS_REGION"/>
    <property type="match status" value="1"/>
</dbReference>
<dbReference type="PANTHER" id="PTHR32215:SF0">
    <property type="entry name" value="CILIA- AND FLAGELLA-ASSOCIATED PROTEIN 57"/>
    <property type="match status" value="1"/>
</dbReference>
<keyword evidence="3" id="KW-1185">Reference proteome</keyword>
<keyword evidence="1" id="KW-0853">WD repeat</keyword>
<organism evidence="2 3">
    <name type="scientific">Pangasianodon hypophthalmus</name>
    <name type="common">Striped catfish</name>
    <name type="synonym">Helicophagus hypophthalmus</name>
    <dbReference type="NCBI Taxonomy" id="310915"/>
    <lineage>
        <taxon>Eukaryota</taxon>
        <taxon>Metazoa</taxon>
        <taxon>Chordata</taxon>
        <taxon>Craniata</taxon>
        <taxon>Vertebrata</taxon>
        <taxon>Euteleostomi</taxon>
        <taxon>Actinopterygii</taxon>
        <taxon>Neopterygii</taxon>
        <taxon>Teleostei</taxon>
        <taxon>Ostariophysi</taxon>
        <taxon>Siluriformes</taxon>
        <taxon>Pangasiidae</taxon>
        <taxon>Pangasianodon</taxon>
    </lineage>
</organism>
<dbReference type="Gene3D" id="2.130.10.10">
    <property type="entry name" value="YVTN repeat-like/Quinoprotein amine dehydrogenase"/>
    <property type="match status" value="1"/>
</dbReference>
<dbReference type="InterPro" id="IPR001680">
    <property type="entry name" value="WD40_rpt"/>
</dbReference>
<evidence type="ECO:0000313" key="2">
    <source>
        <dbReference type="EMBL" id="KAB5555786.1"/>
    </source>
</evidence>
<evidence type="ECO:0000256" key="1">
    <source>
        <dbReference type="PROSITE-ProRule" id="PRU00221"/>
    </source>
</evidence>
<dbReference type="PANTHER" id="PTHR32215">
    <property type="entry name" value="CILIA- AND FLAGELLA-ASSOCIATED PROTEIN 57"/>
    <property type="match status" value="1"/>
</dbReference>
<dbReference type="InterPro" id="IPR036322">
    <property type="entry name" value="WD40_repeat_dom_sf"/>
</dbReference>
<dbReference type="SUPFAM" id="SSF50978">
    <property type="entry name" value="WD40 repeat-like"/>
    <property type="match status" value="1"/>
</dbReference>
<protein>
    <submittedName>
        <fullName evidence="2">Uncharacterized protein</fullName>
    </submittedName>
</protein>
<dbReference type="EMBL" id="VFJC01000013">
    <property type="protein sequence ID" value="KAB5555786.1"/>
    <property type="molecule type" value="Genomic_DNA"/>
</dbReference>
<dbReference type="Proteomes" id="UP000327468">
    <property type="component" value="Chromosome 12"/>
</dbReference>
<dbReference type="InterPro" id="IPR015943">
    <property type="entry name" value="WD40/YVTN_repeat-like_dom_sf"/>
</dbReference>
<name>A0A5N5MNK9_PANHP</name>
<proteinExistence type="predicted"/>
<evidence type="ECO:0000313" key="3">
    <source>
        <dbReference type="Proteomes" id="UP000327468"/>
    </source>
</evidence>
<dbReference type="PROSITE" id="PS50082">
    <property type="entry name" value="WD_REPEATS_2"/>
    <property type="match status" value="1"/>
</dbReference>
<gene>
    <name evidence="2" type="ORF">PHYPO_G00038110</name>
</gene>